<dbReference type="GeneID" id="55565688"/>
<dbReference type="GO" id="GO:0009250">
    <property type="term" value="P:glucan biosynthetic process"/>
    <property type="evidence" value="ECO:0007669"/>
    <property type="project" value="InterPro"/>
</dbReference>
<dbReference type="PANTHER" id="PTHR12526:SF590">
    <property type="entry name" value="ALPHA-MALTOSE-1-PHOSPHATE SYNTHASE"/>
    <property type="match status" value="1"/>
</dbReference>
<evidence type="ECO:0000259" key="4">
    <source>
        <dbReference type="Pfam" id="PF13439"/>
    </source>
</evidence>
<organism evidence="5 6">
    <name type="scientific">Mobiluncus curtisii</name>
    <dbReference type="NCBI Taxonomy" id="2051"/>
    <lineage>
        <taxon>Bacteria</taxon>
        <taxon>Bacillati</taxon>
        <taxon>Actinomycetota</taxon>
        <taxon>Actinomycetes</taxon>
        <taxon>Actinomycetales</taxon>
        <taxon>Actinomycetaceae</taxon>
        <taxon>Mobiluncus</taxon>
    </lineage>
</organism>
<keyword evidence="1 5" id="KW-0328">Glycosyltransferase</keyword>
<sequence length="409" mass="45054">MRVDLMSREYPPKVYGGAGVHVTELAKVLRQRAEVRVHCFEGPRTPGTEGGEPGVTGYDYLEGLADANAAIRTLGVDLEFVTDAAGADVVHSHTWYANMGGHWASLMYDIPHVISAHSLEPLRPWKAEQLGGGYRISSWAEKTAYEAADAIVAVSHAMKDDILRCYPAVEPDRVHVIHNGIDLTTWDFSNITPEFRSRVWADYGLNEDALTIAFVGRITRQKGLPYLLRALRDVPCDAQIVLCAGAPDTPEIMAEVESLVHDLQRERPGVVWIADMLDRAHMIALLTGSTLFVTPSIYEPLGIVNLEAMACGLPVVATDTGGIPDVVVDGETGFLVPIEQVNDGTGKPLHPEEFECAMAQRITEMLTHPERAREMGQAGRKRAQEHFTWEAIGEKTMALYEKVIAQRHN</sequence>
<dbReference type="RefSeq" id="WP_013189488.1">
    <property type="nucleotide sequence ID" value="NZ_CP068112.1"/>
</dbReference>
<dbReference type="Gene3D" id="3.40.50.2000">
    <property type="entry name" value="Glycogen Phosphorylase B"/>
    <property type="match status" value="2"/>
</dbReference>
<protein>
    <submittedName>
        <fullName evidence="5">Capsular glucan synthase</fullName>
        <ecNumber evidence="5">2.4.1.21</ecNumber>
    </submittedName>
</protein>
<dbReference type="Proteomes" id="UP000250245">
    <property type="component" value="Unassembled WGS sequence"/>
</dbReference>
<proteinExistence type="predicted"/>
<evidence type="ECO:0000313" key="5">
    <source>
        <dbReference type="EMBL" id="SQB64657.1"/>
    </source>
</evidence>
<gene>
    <name evidence="5" type="primary">glgA</name>
    <name evidence="5" type="ORF">NCTC11820_01009</name>
</gene>
<feature type="domain" description="Glycosyl transferase family 1" evidence="3">
    <location>
        <begin position="203"/>
        <end position="381"/>
    </location>
</feature>
<dbReference type="EC" id="2.4.1.21" evidence="5"/>
<name>A0A2X2YM01_9ACTO</name>
<dbReference type="CDD" id="cd03801">
    <property type="entry name" value="GT4_PimA-like"/>
    <property type="match status" value="1"/>
</dbReference>
<dbReference type="PANTHER" id="PTHR12526">
    <property type="entry name" value="GLYCOSYLTRANSFERASE"/>
    <property type="match status" value="1"/>
</dbReference>
<feature type="domain" description="Glycosyltransferase subfamily 4-like N-terminal" evidence="4">
    <location>
        <begin position="15"/>
        <end position="184"/>
    </location>
</feature>
<evidence type="ECO:0000313" key="6">
    <source>
        <dbReference type="Proteomes" id="UP000250245"/>
    </source>
</evidence>
<dbReference type="EMBL" id="UASJ01000001">
    <property type="protein sequence ID" value="SQB64657.1"/>
    <property type="molecule type" value="Genomic_DNA"/>
</dbReference>
<reference evidence="5 6" key="1">
    <citation type="submission" date="2018-06" db="EMBL/GenBank/DDBJ databases">
        <authorList>
            <consortium name="Pathogen Informatics"/>
            <person name="Doyle S."/>
        </authorList>
    </citation>
    <scope>NUCLEOTIDE SEQUENCE [LARGE SCALE GENOMIC DNA]</scope>
    <source>
        <strain evidence="5 6">NCTC11820</strain>
    </source>
</reference>
<dbReference type="InterPro" id="IPR011875">
    <property type="entry name" value="M1P_synthase"/>
</dbReference>
<evidence type="ECO:0000256" key="1">
    <source>
        <dbReference type="ARBA" id="ARBA00022676"/>
    </source>
</evidence>
<dbReference type="InterPro" id="IPR028098">
    <property type="entry name" value="Glyco_trans_4-like_N"/>
</dbReference>
<dbReference type="GO" id="GO:0009011">
    <property type="term" value="F:alpha-1,4-glucan glucosyltransferase (ADP-glucose donor) activity"/>
    <property type="evidence" value="ECO:0007669"/>
    <property type="project" value="UniProtKB-EC"/>
</dbReference>
<dbReference type="InterPro" id="IPR001296">
    <property type="entry name" value="Glyco_trans_1"/>
</dbReference>
<dbReference type="SUPFAM" id="SSF53756">
    <property type="entry name" value="UDP-Glycosyltransferase/glycogen phosphorylase"/>
    <property type="match status" value="1"/>
</dbReference>
<dbReference type="Pfam" id="PF00534">
    <property type="entry name" value="Glycos_transf_1"/>
    <property type="match status" value="1"/>
</dbReference>
<dbReference type="OMA" id="HCHDWMT"/>
<evidence type="ECO:0000259" key="3">
    <source>
        <dbReference type="Pfam" id="PF00534"/>
    </source>
</evidence>
<evidence type="ECO:0000256" key="2">
    <source>
        <dbReference type="ARBA" id="ARBA00022679"/>
    </source>
</evidence>
<accession>A0A2X2YM01</accession>
<keyword evidence="2 5" id="KW-0808">Transferase</keyword>
<dbReference type="Pfam" id="PF13439">
    <property type="entry name" value="Glyco_transf_4"/>
    <property type="match status" value="1"/>
</dbReference>
<dbReference type="AlphaFoldDB" id="A0A2X2YM01"/>
<dbReference type="NCBIfam" id="TIGR02149">
    <property type="entry name" value="glgA_Coryne"/>
    <property type="match status" value="1"/>
</dbReference>